<dbReference type="RefSeq" id="WP_147919955.1">
    <property type="nucleotide sequence ID" value="NZ_VRTY01000003.1"/>
</dbReference>
<dbReference type="EMBL" id="VRTY01000003">
    <property type="protein sequence ID" value="TXK52383.1"/>
    <property type="molecule type" value="Genomic_DNA"/>
</dbReference>
<proteinExistence type="predicted"/>
<sequence length="132" mass="13854">MAIADLTNEPNQVDTGNDSIVIVRNLDAVRGGRTLDVTGFTPEVIQAGHLIIKQTSNGEYKPMPISGSAYASLPAGHTYAGVLINTVLKSKPFAGIMTNGTVNDVAGPYPVTSAMKTAIDATEGLYITFRAD</sequence>
<protein>
    <submittedName>
        <fullName evidence="1">Uncharacterized protein</fullName>
    </submittedName>
</protein>
<comment type="caution">
    <text evidence="1">The sequence shown here is derived from an EMBL/GenBank/DDBJ whole genome shotgun (WGS) entry which is preliminary data.</text>
</comment>
<organism evidence="1 2">
    <name type="scientific">Pontibacter qinzhouensis</name>
    <dbReference type="NCBI Taxonomy" id="2603253"/>
    <lineage>
        <taxon>Bacteria</taxon>
        <taxon>Pseudomonadati</taxon>
        <taxon>Bacteroidota</taxon>
        <taxon>Cytophagia</taxon>
        <taxon>Cytophagales</taxon>
        <taxon>Hymenobacteraceae</taxon>
        <taxon>Pontibacter</taxon>
    </lineage>
</organism>
<dbReference type="OrthoDB" id="1094042at2"/>
<dbReference type="AlphaFoldDB" id="A0A5C8KFP7"/>
<accession>A0A5C8KFP7</accession>
<gene>
    <name evidence="1" type="ORF">FVR03_01315</name>
</gene>
<dbReference type="Proteomes" id="UP000321926">
    <property type="component" value="Unassembled WGS sequence"/>
</dbReference>
<keyword evidence="2" id="KW-1185">Reference proteome</keyword>
<evidence type="ECO:0000313" key="1">
    <source>
        <dbReference type="EMBL" id="TXK52383.1"/>
    </source>
</evidence>
<name>A0A5C8KFP7_9BACT</name>
<evidence type="ECO:0000313" key="2">
    <source>
        <dbReference type="Proteomes" id="UP000321926"/>
    </source>
</evidence>
<reference evidence="1 2" key="1">
    <citation type="submission" date="2019-08" db="EMBL/GenBank/DDBJ databases">
        <authorList>
            <person name="Shi S."/>
        </authorList>
    </citation>
    <scope>NUCLEOTIDE SEQUENCE [LARGE SCALE GENOMIC DNA]</scope>
    <source>
        <strain evidence="1 2">GY10130</strain>
    </source>
</reference>